<protein>
    <submittedName>
        <fullName evidence="2">Uncharacterized protein</fullName>
    </submittedName>
</protein>
<sequence length="274" mass="30664">MAYHGRNPGNVPPHNPNYGSNPARHHQDGYPEGRNWVGKTEGNRHGGHREDRPHGGTHAGHQRRDHHHGVDPVGHGYGGHPGGYHREGNPGRPRPGGYLPGHDHGGYPAGHYHEESDARTIYDQEMQTQAQEQIQKQRTLQASAQMLYDGYENTMGMIEELEKHEGHNMSAGFSGLMTHIIPKGTKKPKRDVNERTVNELMFAFAQAQHKGDLQDKEFEANPDKKASLRKMREGEDLHSGATRLVKLDPKDGEFYQVLAASLQHLDAYAKGDLR</sequence>
<organism evidence="2 3">
    <name type="scientific">Pocillopora damicornis</name>
    <name type="common">Cauliflower coral</name>
    <name type="synonym">Millepora damicornis</name>
    <dbReference type="NCBI Taxonomy" id="46731"/>
    <lineage>
        <taxon>Eukaryota</taxon>
        <taxon>Metazoa</taxon>
        <taxon>Cnidaria</taxon>
        <taxon>Anthozoa</taxon>
        <taxon>Hexacorallia</taxon>
        <taxon>Scleractinia</taxon>
        <taxon>Astrocoeniina</taxon>
        <taxon>Pocilloporidae</taxon>
        <taxon>Pocillopora</taxon>
    </lineage>
</organism>
<feature type="compositionally biased region" description="Basic and acidic residues" evidence="1">
    <location>
        <begin position="101"/>
        <end position="112"/>
    </location>
</feature>
<name>A0A3M6TG02_POCDA</name>
<evidence type="ECO:0000313" key="2">
    <source>
        <dbReference type="EMBL" id="RMX40278.1"/>
    </source>
</evidence>
<proteinExistence type="predicted"/>
<gene>
    <name evidence="2" type="ORF">pdam_00008685</name>
</gene>
<dbReference type="AlphaFoldDB" id="A0A3M6TG02"/>
<dbReference type="Proteomes" id="UP000275408">
    <property type="component" value="Unassembled WGS sequence"/>
</dbReference>
<comment type="caution">
    <text evidence="2">The sequence shown here is derived from an EMBL/GenBank/DDBJ whole genome shotgun (WGS) entry which is preliminary data.</text>
</comment>
<evidence type="ECO:0000313" key="3">
    <source>
        <dbReference type="Proteomes" id="UP000275408"/>
    </source>
</evidence>
<keyword evidence="3" id="KW-1185">Reference proteome</keyword>
<evidence type="ECO:0000256" key="1">
    <source>
        <dbReference type="SAM" id="MobiDB-lite"/>
    </source>
</evidence>
<feature type="compositionally biased region" description="Basic and acidic residues" evidence="1">
    <location>
        <begin position="41"/>
        <end position="54"/>
    </location>
</feature>
<dbReference type="OrthoDB" id="5988260at2759"/>
<accession>A0A3M6TG02</accession>
<dbReference type="EMBL" id="RCHS01003667">
    <property type="protein sequence ID" value="RMX40278.1"/>
    <property type="molecule type" value="Genomic_DNA"/>
</dbReference>
<feature type="region of interest" description="Disordered" evidence="1">
    <location>
        <begin position="1"/>
        <end position="112"/>
    </location>
</feature>
<reference evidence="2 3" key="1">
    <citation type="journal article" date="2018" name="Sci. Rep.">
        <title>Comparative analysis of the Pocillopora damicornis genome highlights role of immune system in coral evolution.</title>
        <authorList>
            <person name="Cunning R."/>
            <person name="Bay R.A."/>
            <person name="Gillette P."/>
            <person name="Baker A.C."/>
            <person name="Traylor-Knowles N."/>
        </authorList>
    </citation>
    <scope>NUCLEOTIDE SEQUENCE [LARGE SCALE GENOMIC DNA]</scope>
    <source>
        <strain evidence="2">RSMAS</strain>
        <tissue evidence="2">Whole animal</tissue>
    </source>
</reference>
<feature type="region of interest" description="Disordered" evidence="1">
    <location>
        <begin position="212"/>
        <end position="235"/>
    </location>
</feature>